<proteinExistence type="predicted"/>
<dbReference type="Proteomes" id="UP000050741">
    <property type="component" value="Unassembled WGS sequence"/>
</dbReference>
<dbReference type="WBParaSite" id="GPLIN_000052000">
    <property type="protein sequence ID" value="GPLIN_000052000"/>
    <property type="gene ID" value="GPLIN_000052000"/>
</dbReference>
<evidence type="ECO:0000313" key="2">
    <source>
        <dbReference type="Proteomes" id="UP000050741"/>
    </source>
</evidence>
<dbReference type="AlphaFoldDB" id="A0A183BIU1"/>
<organism evidence="2 3">
    <name type="scientific">Globodera pallida</name>
    <name type="common">Potato cyst nematode worm</name>
    <name type="synonym">Heterodera pallida</name>
    <dbReference type="NCBI Taxonomy" id="36090"/>
    <lineage>
        <taxon>Eukaryota</taxon>
        <taxon>Metazoa</taxon>
        <taxon>Ecdysozoa</taxon>
        <taxon>Nematoda</taxon>
        <taxon>Chromadorea</taxon>
        <taxon>Rhabditida</taxon>
        <taxon>Tylenchina</taxon>
        <taxon>Tylenchomorpha</taxon>
        <taxon>Tylenchoidea</taxon>
        <taxon>Heteroderidae</taxon>
        <taxon>Heteroderinae</taxon>
        <taxon>Globodera</taxon>
    </lineage>
</organism>
<feature type="region of interest" description="Disordered" evidence="1">
    <location>
        <begin position="110"/>
        <end position="138"/>
    </location>
</feature>
<keyword evidence="2" id="KW-1185">Reference proteome</keyword>
<feature type="region of interest" description="Disordered" evidence="1">
    <location>
        <begin position="157"/>
        <end position="197"/>
    </location>
</feature>
<feature type="compositionally biased region" description="Basic and acidic residues" evidence="1">
    <location>
        <begin position="179"/>
        <end position="197"/>
    </location>
</feature>
<evidence type="ECO:0000256" key="1">
    <source>
        <dbReference type="SAM" id="MobiDB-lite"/>
    </source>
</evidence>
<sequence length="258" mass="28542">MVEFNLPKQKFMCVAAQGNKESDNVQYLTRGDGKYGDIYIHKLPSMKKLLGTSEMDGCVGMVTEQKMQQGQTKTVSLELQHTHRSAERTALQFEDDDDNGMSVGYARILKTPQKERRVRLKPRENNGGDGDGQSNADSTISVHENMAMIATVHPFKRPCANSSTDVNGRRNSGPGTVGPKDDGLRIEDVTDDPRYNKDDDDAEFEEGALVEYCHSKVVRPSAVLKQPPLVVRRPSSAIRTTQNLFGNGTFGRLLVSVP</sequence>
<name>A0A183BIU1_GLOPA</name>
<reference evidence="3" key="2">
    <citation type="submission" date="2016-06" db="UniProtKB">
        <authorList>
            <consortium name="WormBaseParasite"/>
        </authorList>
    </citation>
    <scope>IDENTIFICATION</scope>
</reference>
<protein>
    <submittedName>
        <fullName evidence="3">Protein kinase domain-containing protein</fullName>
    </submittedName>
</protein>
<feature type="compositionally biased region" description="Polar residues" evidence="1">
    <location>
        <begin position="160"/>
        <end position="174"/>
    </location>
</feature>
<reference evidence="2" key="1">
    <citation type="submission" date="2014-05" db="EMBL/GenBank/DDBJ databases">
        <title>The genome and life-stage specific transcriptomes of Globodera pallida elucidate key aspects of plant parasitism by a cyst nematode.</title>
        <authorList>
            <person name="Cotton J.A."/>
            <person name="Lilley C.J."/>
            <person name="Jones L.M."/>
            <person name="Kikuchi T."/>
            <person name="Reid A.J."/>
            <person name="Thorpe P."/>
            <person name="Tsai I.J."/>
            <person name="Beasley H."/>
            <person name="Blok V."/>
            <person name="Cock P.J.A."/>
            <person name="Van den Akker S.E."/>
            <person name="Holroyd N."/>
            <person name="Hunt M."/>
            <person name="Mantelin S."/>
            <person name="Naghra H."/>
            <person name="Pain A."/>
            <person name="Palomares-Rius J.E."/>
            <person name="Zarowiecki M."/>
            <person name="Berriman M."/>
            <person name="Jones J.T."/>
            <person name="Urwin P.E."/>
        </authorList>
    </citation>
    <scope>NUCLEOTIDE SEQUENCE [LARGE SCALE GENOMIC DNA]</scope>
    <source>
        <strain evidence="2">Lindley</strain>
    </source>
</reference>
<evidence type="ECO:0000313" key="3">
    <source>
        <dbReference type="WBParaSite" id="GPLIN_000052000"/>
    </source>
</evidence>
<accession>A0A183BIU1</accession>